<evidence type="ECO:0000313" key="8">
    <source>
        <dbReference type="Proteomes" id="UP000015523"/>
    </source>
</evidence>
<keyword evidence="3 6" id="KW-0732">Signal</keyword>
<comment type="subcellular location">
    <subcellularLocation>
        <location evidence="1">Cell outer membrane</location>
    </subcellularLocation>
</comment>
<evidence type="ECO:0000256" key="1">
    <source>
        <dbReference type="ARBA" id="ARBA00004442"/>
    </source>
</evidence>
<dbReference type="RefSeq" id="WP_021317962.1">
    <property type="nucleotide sequence ID" value="NZ_AUWY01000074.1"/>
</dbReference>
<evidence type="ECO:0008006" key="9">
    <source>
        <dbReference type="Google" id="ProtNLM"/>
    </source>
</evidence>
<evidence type="ECO:0000256" key="5">
    <source>
        <dbReference type="ARBA" id="ARBA00023237"/>
    </source>
</evidence>
<accession>T0J622</accession>
<evidence type="ECO:0000256" key="3">
    <source>
        <dbReference type="ARBA" id="ARBA00022729"/>
    </source>
</evidence>
<reference evidence="7 8" key="1">
    <citation type="journal article" date="2013" name="Genome Announc.">
        <title>Draft Genome Sequence of Sphingobium ummariense Strain RL-3, a Hexachlorocyclohexane-Degrading Bacterium.</title>
        <authorList>
            <person name="Kohli P."/>
            <person name="Dua A."/>
            <person name="Sangwan N."/>
            <person name="Oldach P."/>
            <person name="Khurana J.P."/>
            <person name="Lal R."/>
        </authorList>
    </citation>
    <scope>NUCLEOTIDE SEQUENCE [LARGE SCALE GENOMIC DNA]</scope>
    <source>
        <strain evidence="7 8">RL-3</strain>
    </source>
</reference>
<evidence type="ECO:0000256" key="2">
    <source>
        <dbReference type="ARBA" id="ARBA00005722"/>
    </source>
</evidence>
<comment type="similarity">
    <text evidence="2">Belongs to the MipA/OmpV family.</text>
</comment>
<dbReference type="PANTHER" id="PTHR38776">
    <property type="entry name" value="MLTA-INTERACTING PROTEIN-RELATED"/>
    <property type="match status" value="1"/>
</dbReference>
<dbReference type="PATRIC" id="fig|1346791.3.peg.2062"/>
<dbReference type="eggNOG" id="COG3713">
    <property type="taxonomic scope" value="Bacteria"/>
</dbReference>
<comment type="caution">
    <text evidence="7">The sequence shown here is derived from an EMBL/GenBank/DDBJ whole genome shotgun (WGS) entry which is preliminary data.</text>
</comment>
<evidence type="ECO:0000256" key="6">
    <source>
        <dbReference type="SAM" id="SignalP"/>
    </source>
</evidence>
<dbReference type="InterPro" id="IPR010583">
    <property type="entry name" value="MipA"/>
</dbReference>
<feature type="chain" id="PRO_5004565600" description="Structural protein MipA" evidence="6">
    <location>
        <begin position="22"/>
        <end position="263"/>
    </location>
</feature>
<dbReference type="PANTHER" id="PTHR38776:SF1">
    <property type="entry name" value="MLTA-INTERACTING PROTEIN-RELATED"/>
    <property type="match status" value="1"/>
</dbReference>
<keyword evidence="4" id="KW-0472">Membrane</keyword>
<dbReference type="STRING" id="1346791.M529_10725"/>
<evidence type="ECO:0000313" key="7">
    <source>
        <dbReference type="EMBL" id="EQB32267.1"/>
    </source>
</evidence>
<dbReference type="OrthoDB" id="5462484at2"/>
<keyword evidence="8" id="KW-1185">Reference proteome</keyword>
<sequence>MRPRFRLILTCAALLPGVAIAQEVPVDGTPHGQIAIGAGVAPDYDGSDDVRAIPFLLGDIRYHGITLEFRGLRGRVDLASDPRLSVGPIIGARLDRKDADGRVGLLPEIDMAVEAGGFIGYRFGGDRFGQGSIQTELTVVHDISGTYNGLLVTGSAGYAAIRSADTFLSVDVQTTWANADYSRTYFGITPEDSARSGLAAYRPGTGFRDVGAGLSAGHYFSPHFGVIGRLGATYLVGDAADSPVTREGSRWQPLGGITLSYRF</sequence>
<organism evidence="7 8">
    <name type="scientific">Sphingobium ummariense RL-3</name>
    <dbReference type="NCBI Taxonomy" id="1346791"/>
    <lineage>
        <taxon>Bacteria</taxon>
        <taxon>Pseudomonadati</taxon>
        <taxon>Pseudomonadota</taxon>
        <taxon>Alphaproteobacteria</taxon>
        <taxon>Sphingomonadales</taxon>
        <taxon>Sphingomonadaceae</taxon>
        <taxon>Sphingobium</taxon>
    </lineage>
</organism>
<gene>
    <name evidence="7" type="ORF">M529_10725</name>
</gene>
<keyword evidence="5" id="KW-0998">Cell outer membrane</keyword>
<proteinExistence type="inferred from homology"/>
<name>T0J622_9SPHN</name>
<dbReference type="Proteomes" id="UP000015523">
    <property type="component" value="Unassembled WGS sequence"/>
</dbReference>
<dbReference type="GO" id="GO:0009279">
    <property type="term" value="C:cell outer membrane"/>
    <property type="evidence" value="ECO:0007669"/>
    <property type="project" value="UniProtKB-SubCell"/>
</dbReference>
<dbReference type="AlphaFoldDB" id="T0J622"/>
<dbReference type="EMBL" id="AUWY01000074">
    <property type="protein sequence ID" value="EQB32267.1"/>
    <property type="molecule type" value="Genomic_DNA"/>
</dbReference>
<protein>
    <recommendedName>
        <fullName evidence="9">Structural protein MipA</fullName>
    </recommendedName>
</protein>
<feature type="signal peptide" evidence="6">
    <location>
        <begin position="1"/>
        <end position="21"/>
    </location>
</feature>
<evidence type="ECO:0000256" key="4">
    <source>
        <dbReference type="ARBA" id="ARBA00023136"/>
    </source>
</evidence>
<dbReference type="Pfam" id="PF06629">
    <property type="entry name" value="MipA"/>
    <property type="match status" value="1"/>
</dbReference>